<feature type="transmembrane region" description="Helical" evidence="8">
    <location>
        <begin position="130"/>
        <end position="148"/>
    </location>
</feature>
<dbReference type="AlphaFoldDB" id="A0A2U2DGL7"/>
<dbReference type="FunFam" id="1.10.3470.10:FF:000001">
    <property type="entry name" value="Vitamin B12 ABC transporter permease BtuC"/>
    <property type="match status" value="1"/>
</dbReference>
<evidence type="ECO:0000313" key="9">
    <source>
        <dbReference type="EMBL" id="PWE52463.1"/>
    </source>
</evidence>
<dbReference type="InterPro" id="IPR000522">
    <property type="entry name" value="ABC_transptr_permease_BtuC"/>
</dbReference>
<dbReference type="Gene3D" id="1.10.3470.10">
    <property type="entry name" value="ABC transporter involved in vitamin B12 uptake, BtuC"/>
    <property type="match status" value="1"/>
</dbReference>
<keyword evidence="3" id="KW-0813">Transport</keyword>
<dbReference type="RefSeq" id="WP_109462081.1">
    <property type="nucleotide sequence ID" value="NZ_QFBC01000025.1"/>
</dbReference>
<sequence>MTGTRLGGRIAARTDGMRSFALAALCLVLAAVAIWSVTLGTSRTSIRDVLAAILAFDGSREHLVVMTLRLPRVLAGLLAGSGLAVAGAIMQAMTNNPLASPGLLGVNAGAAFAVVMAMSLLGVASSGTHVWFAFGGAGAAAVIVYALASSGRAGATPLKLVLAGAVLTTFLTSLTTAFLLFDQTTLDAVRLWTAGSLAGRSMQQVVDVAPHILAGLAAALIFRRHLMTLSLGASAARAVGQNPVLWRGIAVVIVILLAGGAVSLAGPVGFVGLVVPHIARLTVGVDYRWIIPFGAVGGALMVVLADTLGRTLFASQSFPVGVTVALVGAPFFIWLARRRVDAAP</sequence>
<reference evidence="9 10" key="1">
    <citation type="submission" date="2018-05" db="EMBL/GenBank/DDBJ databases">
        <title>The draft genome of strain NS-104.</title>
        <authorList>
            <person name="Hang P."/>
            <person name="Jiang J."/>
        </authorList>
    </citation>
    <scope>NUCLEOTIDE SEQUENCE [LARGE SCALE GENOMIC DNA]</scope>
    <source>
        <strain evidence="9 10">NS-104</strain>
    </source>
</reference>
<comment type="subcellular location">
    <subcellularLocation>
        <location evidence="1">Cell membrane</location>
        <topology evidence="1">Multi-pass membrane protein</topology>
    </subcellularLocation>
</comment>
<evidence type="ECO:0000313" key="10">
    <source>
        <dbReference type="Proteomes" id="UP000245252"/>
    </source>
</evidence>
<feature type="transmembrane region" description="Helical" evidence="8">
    <location>
        <begin position="73"/>
        <end position="90"/>
    </location>
</feature>
<feature type="transmembrane region" description="Helical" evidence="8">
    <location>
        <begin position="20"/>
        <end position="38"/>
    </location>
</feature>
<organism evidence="9 10">
    <name type="scientific">Metarhizobium album</name>
    <dbReference type="NCBI Taxonomy" id="2182425"/>
    <lineage>
        <taxon>Bacteria</taxon>
        <taxon>Pseudomonadati</taxon>
        <taxon>Pseudomonadota</taxon>
        <taxon>Alphaproteobacteria</taxon>
        <taxon>Hyphomicrobiales</taxon>
        <taxon>Rhizobiaceae</taxon>
        <taxon>Metarhizobium</taxon>
    </lineage>
</organism>
<proteinExistence type="inferred from homology"/>
<dbReference type="SUPFAM" id="SSF81345">
    <property type="entry name" value="ABC transporter involved in vitamin B12 uptake, BtuC"/>
    <property type="match status" value="1"/>
</dbReference>
<dbReference type="PANTHER" id="PTHR30472">
    <property type="entry name" value="FERRIC ENTEROBACTIN TRANSPORT SYSTEM PERMEASE PROTEIN"/>
    <property type="match status" value="1"/>
</dbReference>
<keyword evidence="7 8" id="KW-0472">Membrane</keyword>
<keyword evidence="6 8" id="KW-1133">Transmembrane helix</keyword>
<evidence type="ECO:0000256" key="6">
    <source>
        <dbReference type="ARBA" id="ARBA00022989"/>
    </source>
</evidence>
<keyword evidence="4" id="KW-1003">Cell membrane</keyword>
<keyword evidence="5 8" id="KW-0812">Transmembrane</keyword>
<evidence type="ECO:0000256" key="5">
    <source>
        <dbReference type="ARBA" id="ARBA00022692"/>
    </source>
</evidence>
<evidence type="ECO:0000256" key="1">
    <source>
        <dbReference type="ARBA" id="ARBA00004651"/>
    </source>
</evidence>
<protein>
    <submittedName>
        <fullName evidence="9">Iron ABC transporter permease</fullName>
    </submittedName>
</protein>
<feature type="transmembrane region" description="Helical" evidence="8">
    <location>
        <begin position="102"/>
        <end position="124"/>
    </location>
</feature>
<dbReference type="OrthoDB" id="9811975at2"/>
<evidence type="ECO:0000256" key="7">
    <source>
        <dbReference type="ARBA" id="ARBA00023136"/>
    </source>
</evidence>
<dbReference type="CDD" id="cd06550">
    <property type="entry name" value="TM_ABC_iron-siderophores_like"/>
    <property type="match status" value="1"/>
</dbReference>
<dbReference type="GO" id="GO:0033214">
    <property type="term" value="P:siderophore-iron import into cell"/>
    <property type="evidence" value="ECO:0007669"/>
    <property type="project" value="TreeGrafter"/>
</dbReference>
<dbReference type="InterPro" id="IPR037294">
    <property type="entry name" value="ABC_BtuC-like"/>
</dbReference>
<accession>A0A2U2DGL7</accession>
<name>A0A2U2DGL7_9HYPH</name>
<dbReference type="EMBL" id="QFBC01000025">
    <property type="protein sequence ID" value="PWE52463.1"/>
    <property type="molecule type" value="Genomic_DNA"/>
</dbReference>
<dbReference type="Pfam" id="PF01032">
    <property type="entry name" value="FecCD"/>
    <property type="match status" value="1"/>
</dbReference>
<dbReference type="Proteomes" id="UP000245252">
    <property type="component" value="Unassembled WGS sequence"/>
</dbReference>
<evidence type="ECO:0000256" key="2">
    <source>
        <dbReference type="ARBA" id="ARBA00007935"/>
    </source>
</evidence>
<gene>
    <name evidence="9" type="ORF">DEM27_30870</name>
</gene>
<comment type="caution">
    <text evidence="9">The sequence shown here is derived from an EMBL/GenBank/DDBJ whole genome shotgun (WGS) entry which is preliminary data.</text>
</comment>
<evidence type="ECO:0000256" key="8">
    <source>
        <dbReference type="SAM" id="Phobius"/>
    </source>
</evidence>
<dbReference type="GO" id="GO:0022857">
    <property type="term" value="F:transmembrane transporter activity"/>
    <property type="evidence" value="ECO:0007669"/>
    <property type="project" value="InterPro"/>
</dbReference>
<evidence type="ECO:0000256" key="4">
    <source>
        <dbReference type="ARBA" id="ARBA00022475"/>
    </source>
</evidence>
<feature type="transmembrane region" description="Helical" evidence="8">
    <location>
        <begin position="244"/>
        <end position="275"/>
    </location>
</feature>
<feature type="transmembrane region" description="Helical" evidence="8">
    <location>
        <begin position="287"/>
        <end position="305"/>
    </location>
</feature>
<dbReference type="PANTHER" id="PTHR30472:SF1">
    <property type="entry name" value="FE(3+) DICITRATE TRANSPORT SYSTEM PERMEASE PROTEIN FECC-RELATED"/>
    <property type="match status" value="1"/>
</dbReference>
<feature type="transmembrane region" description="Helical" evidence="8">
    <location>
        <begin position="317"/>
        <end position="336"/>
    </location>
</feature>
<feature type="transmembrane region" description="Helical" evidence="8">
    <location>
        <begin position="160"/>
        <end position="181"/>
    </location>
</feature>
<evidence type="ECO:0000256" key="3">
    <source>
        <dbReference type="ARBA" id="ARBA00022448"/>
    </source>
</evidence>
<comment type="similarity">
    <text evidence="2">Belongs to the binding-protein-dependent transport system permease family. FecCD subfamily.</text>
</comment>
<keyword evidence="10" id="KW-1185">Reference proteome</keyword>
<dbReference type="GO" id="GO:0005886">
    <property type="term" value="C:plasma membrane"/>
    <property type="evidence" value="ECO:0007669"/>
    <property type="project" value="UniProtKB-SubCell"/>
</dbReference>